<name>A0A8S5UML0_9CAUD</name>
<dbReference type="EMBL" id="BK016109">
    <property type="protein sequence ID" value="DAF95614.1"/>
    <property type="molecule type" value="Genomic_DNA"/>
</dbReference>
<proteinExistence type="predicted"/>
<evidence type="ECO:0000313" key="1">
    <source>
        <dbReference type="EMBL" id="DAF95614.1"/>
    </source>
</evidence>
<reference evidence="1" key="1">
    <citation type="journal article" date="2021" name="Proc. Natl. Acad. Sci. U.S.A.">
        <title>A Catalog of Tens of Thousands of Viruses from Human Metagenomes Reveals Hidden Associations with Chronic Diseases.</title>
        <authorList>
            <person name="Tisza M.J."/>
            <person name="Buck C.B."/>
        </authorList>
    </citation>
    <scope>NUCLEOTIDE SEQUENCE</scope>
    <source>
        <strain evidence="1">CtCo31</strain>
    </source>
</reference>
<accession>A0A8S5UML0</accession>
<protein>
    <submittedName>
        <fullName evidence="1">Uncharacterized protein</fullName>
    </submittedName>
</protein>
<organism evidence="1">
    <name type="scientific">Myoviridae sp. ctCo31</name>
    <dbReference type="NCBI Taxonomy" id="2825053"/>
    <lineage>
        <taxon>Viruses</taxon>
        <taxon>Duplodnaviria</taxon>
        <taxon>Heunggongvirae</taxon>
        <taxon>Uroviricota</taxon>
        <taxon>Caudoviricetes</taxon>
    </lineage>
</organism>
<sequence length="29" mass="3627">MFFCNTNSIHHRQDLNYQYARLYYLQLSS</sequence>